<protein>
    <submittedName>
        <fullName evidence="3">Uncharacterized protein</fullName>
    </submittedName>
</protein>
<dbReference type="EMBL" id="JADJMH010000005">
    <property type="protein sequence ID" value="MBK7674786.1"/>
    <property type="molecule type" value="Genomic_DNA"/>
</dbReference>
<feature type="region of interest" description="Disordered" evidence="1">
    <location>
        <begin position="1"/>
        <end position="23"/>
    </location>
</feature>
<name>A0A935PZ65_9PROT</name>
<keyword evidence="2" id="KW-0812">Transmembrane</keyword>
<evidence type="ECO:0000256" key="2">
    <source>
        <dbReference type="SAM" id="Phobius"/>
    </source>
</evidence>
<accession>A0A935PZ65</accession>
<gene>
    <name evidence="3" type="ORF">IPJ27_08435</name>
</gene>
<keyword evidence="2" id="KW-0472">Membrane</keyword>
<organism evidence="3 4">
    <name type="scientific">Candidatus Accumulibacter proximus</name>
    <dbReference type="NCBI Taxonomy" id="2954385"/>
    <lineage>
        <taxon>Bacteria</taxon>
        <taxon>Pseudomonadati</taxon>
        <taxon>Pseudomonadota</taxon>
        <taxon>Betaproteobacteria</taxon>
        <taxon>Candidatus Accumulibacter</taxon>
    </lineage>
</organism>
<sequence length="546" mass="61129">MNTTTERPPAVRAGHLPKPHAPWFTGEREGTTLHRYLDDQFVQRFVQEAQSGRLSGTRDQGWYQSDRVGRFKDYPLLRLPMHRAFYIACCEVSCDTFGLPAYDPTKVRSAGLVVRRGLPGAQAERWLLHEGEANGWQVAGSEAADAEPDEYRRYVQRGLLRPRFPEPPYSGEETYPMHALTTHSRGGEGRTRRRTLLWGYVPLGGNYRVRGEVPIPAATEAALAQELAWPFGARDARAWRREDSRPVLYGFAGQAFYELVGVLMRYRVTDAGDADNEALRSLLGQIRFYGAPLARPLQPYDRYGEPNWSERGNSVLEWLERSEEAVVDWLAAIATGRASLAASPLPYQGIADGVRFTTPIVIDLYLSEEQATLLRQLVTARGRRAMARNDDGLAVPRFAQGEDDIFHVVPFVRWQDECGCERIAWGSPSLPFRVSSPLDPDFQRPQAIILPRLDDLRRGAARGVALLAPKSLADKLLKISPEMPPGDGGPGNRCGLCWMISLSIPVVTICAMIILMILINLLNLFLGWLPWAIMALPRLCGKLLKE</sequence>
<evidence type="ECO:0000313" key="4">
    <source>
        <dbReference type="Proteomes" id="UP000697998"/>
    </source>
</evidence>
<evidence type="ECO:0000256" key="1">
    <source>
        <dbReference type="SAM" id="MobiDB-lite"/>
    </source>
</evidence>
<feature type="transmembrane region" description="Helical" evidence="2">
    <location>
        <begin position="502"/>
        <end position="529"/>
    </location>
</feature>
<proteinExistence type="predicted"/>
<keyword evidence="2" id="KW-1133">Transmembrane helix</keyword>
<reference evidence="3 4" key="1">
    <citation type="submission" date="2020-10" db="EMBL/GenBank/DDBJ databases">
        <title>Connecting structure to function with the recovery of over 1000 high-quality activated sludge metagenome-assembled genomes encoding full-length rRNA genes using long-read sequencing.</title>
        <authorList>
            <person name="Singleton C.M."/>
            <person name="Petriglieri F."/>
            <person name="Kristensen J.M."/>
            <person name="Kirkegaard R.H."/>
            <person name="Michaelsen T.Y."/>
            <person name="Andersen M.H."/>
            <person name="Karst S.M."/>
            <person name="Dueholm M.S."/>
            <person name="Nielsen P.H."/>
            <person name="Albertsen M."/>
        </authorList>
    </citation>
    <scope>NUCLEOTIDE SEQUENCE [LARGE SCALE GENOMIC DNA]</scope>
    <source>
        <strain evidence="3">EsbW_18-Q3-R4-48_BATAC.285</strain>
    </source>
</reference>
<comment type="caution">
    <text evidence="3">The sequence shown here is derived from an EMBL/GenBank/DDBJ whole genome shotgun (WGS) entry which is preliminary data.</text>
</comment>
<evidence type="ECO:0000313" key="3">
    <source>
        <dbReference type="EMBL" id="MBK7674786.1"/>
    </source>
</evidence>
<dbReference type="AlphaFoldDB" id="A0A935PZ65"/>
<dbReference type="Proteomes" id="UP000697998">
    <property type="component" value="Unassembled WGS sequence"/>
</dbReference>